<dbReference type="GO" id="GO:0006508">
    <property type="term" value="P:proteolysis"/>
    <property type="evidence" value="ECO:0007669"/>
    <property type="project" value="InterPro"/>
</dbReference>
<proteinExistence type="inferred from homology"/>
<dbReference type="Pfam" id="PF00246">
    <property type="entry name" value="Peptidase_M14"/>
    <property type="match status" value="1"/>
</dbReference>
<comment type="caution">
    <text evidence="4">The sequence shown here is derived from an EMBL/GenBank/DDBJ whole genome shotgun (WGS) entry which is preliminary data.</text>
</comment>
<keyword evidence="5" id="KW-1185">Reference proteome</keyword>
<dbReference type="SUPFAM" id="SSF53187">
    <property type="entry name" value="Zn-dependent exopeptidases"/>
    <property type="match status" value="1"/>
</dbReference>
<sequence>MTQTRFYPIGTPGEPWGEKERDEWRATQPQRRSYATDVLPRVEALANRFEVVPYGALDYAGEQYPLFALRSTPHDPALPTALVTGGVHGYETSGVMGALEFLETRAADYAGRANLVVVPCVSPWGYERINRWNYDAIDPNRNFRADSPAAECRALIALVAGQPGPFLMHIDLHETTDSDESEFRPALSARDGENYEPDTIPDGFYLVDDGEAPQPAFQQAIIAAVARVTHIAPADAQGNIIGSPVVAPGVIEYPASKAAMCASVTAARFKTTTEVYPDSPRATPEQCNAAQVAAVCAGLDYALENA</sequence>
<accession>A0A931H9A1</accession>
<evidence type="ECO:0000259" key="3">
    <source>
        <dbReference type="PROSITE" id="PS52035"/>
    </source>
</evidence>
<dbReference type="GO" id="GO:0008270">
    <property type="term" value="F:zinc ion binding"/>
    <property type="evidence" value="ECO:0007669"/>
    <property type="project" value="InterPro"/>
</dbReference>
<protein>
    <submittedName>
        <fullName evidence="4">M14 family metallocarboxypeptidase</fullName>
    </submittedName>
</protein>
<reference evidence="4" key="1">
    <citation type="submission" date="2020-11" db="EMBL/GenBank/DDBJ databases">
        <title>Novosphingobium aureum sp. nov., a marine bacterium isolated from sediment of a salt flat.</title>
        <authorList>
            <person name="Yoo Y."/>
            <person name="Kim J.-J."/>
        </authorList>
    </citation>
    <scope>NUCLEOTIDE SEQUENCE</scope>
    <source>
        <strain evidence="4">YJ-S2-02</strain>
    </source>
</reference>
<dbReference type="Gene3D" id="3.40.630.10">
    <property type="entry name" value="Zn peptidases"/>
    <property type="match status" value="1"/>
</dbReference>
<dbReference type="Proteomes" id="UP000617634">
    <property type="component" value="Unassembled WGS sequence"/>
</dbReference>
<evidence type="ECO:0000256" key="1">
    <source>
        <dbReference type="PROSITE-ProRule" id="PRU01379"/>
    </source>
</evidence>
<dbReference type="InterPro" id="IPR000834">
    <property type="entry name" value="Peptidase_M14"/>
</dbReference>
<evidence type="ECO:0000313" key="5">
    <source>
        <dbReference type="Proteomes" id="UP000617634"/>
    </source>
</evidence>
<dbReference type="AlphaFoldDB" id="A0A931H9A1"/>
<dbReference type="CDD" id="cd06231">
    <property type="entry name" value="M14_REP34-like"/>
    <property type="match status" value="1"/>
</dbReference>
<feature type="region of interest" description="Disordered" evidence="2">
    <location>
        <begin position="1"/>
        <end position="28"/>
    </location>
</feature>
<feature type="domain" description="Peptidase M14" evidence="3">
    <location>
        <begin position="30"/>
        <end position="306"/>
    </location>
</feature>
<organism evidence="4 5">
    <name type="scientific">Novosphingobium aureum</name>
    <dbReference type="NCBI Taxonomy" id="2792964"/>
    <lineage>
        <taxon>Bacteria</taxon>
        <taxon>Pseudomonadati</taxon>
        <taxon>Pseudomonadota</taxon>
        <taxon>Alphaproteobacteria</taxon>
        <taxon>Sphingomonadales</taxon>
        <taxon>Sphingomonadaceae</taxon>
        <taxon>Novosphingobium</taxon>
    </lineage>
</organism>
<dbReference type="GO" id="GO:0004181">
    <property type="term" value="F:metallocarboxypeptidase activity"/>
    <property type="evidence" value="ECO:0007669"/>
    <property type="project" value="InterPro"/>
</dbReference>
<gene>
    <name evidence="4" type="ORF">I5E68_01910</name>
</gene>
<evidence type="ECO:0000256" key="2">
    <source>
        <dbReference type="SAM" id="MobiDB-lite"/>
    </source>
</evidence>
<comment type="caution">
    <text evidence="1">Lacks conserved residue(s) required for the propagation of feature annotation.</text>
</comment>
<comment type="similarity">
    <text evidence="1">Belongs to the peptidase M14 family.</text>
</comment>
<dbReference type="EMBL" id="JADZGI010000001">
    <property type="protein sequence ID" value="MBH0111706.1"/>
    <property type="molecule type" value="Genomic_DNA"/>
</dbReference>
<evidence type="ECO:0000313" key="4">
    <source>
        <dbReference type="EMBL" id="MBH0111706.1"/>
    </source>
</evidence>
<feature type="compositionally biased region" description="Basic and acidic residues" evidence="2">
    <location>
        <begin position="16"/>
        <end position="25"/>
    </location>
</feature>
<dbReference type="PROSITE" id="PS52035">
    <property type="entry name" value="PEPTIDASE_M14"/>
    <property type="match status" value="1"/>
</dbReference>
<dbReference type="RefSeq" id="WP_197160232.1">
    <property type="nucleotide sequence ID" value="NZ_JADZGI010000001.1"/>
</dbReference>
<name>A0A931H9A1_9SPHN</name>